<dbReference type="EMBL" id="JBHLVF010000002">
    <property type="protein sequence ID" value="MFC0389803.1"/>
    <property type="molecule type" value="Genomic_DNA"/>
</dbReference>
<dbReference type="EC" id="3.1.2.20" evidence="5"/>
<feature type="domain" description="HotDog ACOT-type" evidence="4">
    <location>
        <begin position="9"/>
        <end position="121"/>
    </location>
</feature>
<comment type="caution">
    <text evidence="5">The sequence shown here is derived from an EMBL/GenBank/DDBJ whole genome shotgun (WGS) entry which is preliminary data.</text>
</comment>
<gene>
    <name evidence="5" type="ORF">ACFFJ8_00285</name>
</gene>
<keyword evidence="2 3" id="KW-0378">Hydrolase</keyword>
<dbReference type="InterPro" id="IPR029069">
    <property type="entry name" value="HotDog_dom_sf"/>
</dbReference>
<dbReference type="RefSeq" id="WP_373567617.1">
    <property type="nucleotide sequence ID" value="NZ_JANHOF010000019.1"/>
</dbReference>
<dbReference type="PANTHER" id="PTHR11049:SF24">
    <property type="entry name" value="CYTOSOLIC ACYL COENZYME A THIOESTER HYDROLASE"/>
    <property type="match status" value="1"/>
</dbReference>
<evidence type="ECO:0000256" key="1">
    <source>
        <dbReference type="ARBA" id="ARBA00010458"/>
    </source>
</evidence>
<dbReference type="Proteomes" id="UP001589818">
    <property type="component" value="Unassembled WGS sequence"/>
</dbReference>
<dbReference type="CDD" id="cd03442">
    <property type="entry name" value="BFIT_BACH"/>
    <property type="match status" value="1"/>
</dbReference>
<evidence type="ECO:0000313" key="6">
    <source>
        <dbReference type="Proteomes" id="UP001589818"/>
    </source>
</evidence>
<dbReference type="SUPFAM" id="SSF54637">
    <property type="entry name" value="Thioesterase/thiol ester dehydrase-isomerase"/>
    <property type="match status" value="1"/>
</dbReference>
<sequence length="172" mass="19731">MQLETKFSKETRCFKVSRVFPTDVNNHDTLFGGKLMSYIDDIASISASKLCRVTAVTASTDSVDFLHPIRPTDSVSLESFVTWTGKSSMEVFVKVIREDLKSGERKIAATAFLTFVALDKHNKPIPVPQVIPETEEERKLNETAEYRTKMRKGRREESKKFADYLLTRYPWE</sequence>
<dbReference type="InterPro" id="IPR006683">
    <property type="entry name" value="Thioestr_dom"/>
</dbReference>
<dbReference type="InterPro" id="IPR040170">
    <property type="entry name" value="Cytosol_ACT"/>
</dbReference>
<dbReference type="InterPro" id="IPR033120">
    <property type="entry name" value="HOTDOG_ACOT"/>
</dbReference>
<dbReference type="Pfam" id="PF03061">
    <property type="entry name" value="4HBT"/>
    <property type="match status" value="1"/>
</dbReference>
<evidence type="ECO:0000259" key="4">
    <source>
        <dbReference type="PROSITE" id="PS51770"/>
    </source>
</evidence>
<dbReference type="Gene3D" id="3.10.129.10">
    <property type="entry name" value="Hotdog Thioesterase"/>
    <property type="match status" value="1"/>
</dbReference>
<reference evidence="5 6" key="1">
    <citation type="submission" date="2024-09" db="EMBL/GenBank/DDBJ databases">
        <authorList>
            <person name="Sun Q."/>
            <person name="Mori K."/>
        </authorList>
    </citation>
    <scope>NUCLEOTIDE SEQUENCE [LARGE SCALE GENOMIC DNA]</scope>
    <source>
        <strain evidence="5 6">CCM 4839</strain>
    </source>
</reference>
<organism evidence="5 6">
    <name type="scientific">Paenibacillus mendelii</name>
    <dbReference type="NCBI Taxonomy" id="206163"/>
    <lineage>
        <taxon>Bacteria</taxon>
        <taxon>Bacillati</taxon>
        <taxon>Bacillota</taxon>
        <taxon>Bacilli</taxon>
        <taxon>Bacillales</taxon>
        <taxon>Paenibacillaceae</taxon>
        <taxon>Paenibacillus</taxon>
    </lineage>
</organism>
<evidence type="ECO:0000313" key="5">
    <source>
        <dbReference type="EMBL" id="MFC0389803.1"/>
    </source>
</evidence>
<proteinExistence type="inferred from homology"/>
<dbReference type="GO" id="GO:0047617">
    <property type="term" value="F:fatty acyl-CoA hydrolase activity"/>
    <property type="evidence" value="ECO:0007669"/>
    <property type="project" value="UniProtKB-EC"/>
</dbReference>
<protein>
    <submittedName>
        <fullName evidence="5">Acyl-CoA thioesterase</fullName>
        <ecNumber evidence="5">3.1.2.20</ecNumber>
    </submittedName>
</protein>
<keyword evidence="6" id="KW-1185">Reference proteome</keyword>
<dbReference type="PROSITE" id="PS51770">
    <property type="entry name" value="HOTDOG_ACOT"/>
    <property type="match status" value="1"/>
</dbReference>
<comment type="similarity">
    <text evidence="1">Belongs to the acyl coenzyme A hydrolase family.</text>
</comment>
<evidence type="ECO:0000256" key="3">
    <source>
        <dbReference type="PROSITE-ProRule" id="PRU01106"/>
    </source>
</evidence>
<name>A0ABV6J4S6_9BACL</name>
<accession>A0ABV6J4S6</accession>
<dbReference type="PANTHER" id="PTHR11049">
    <property type="entry name" value="ACYL COENZYME A THIOESTER HYDROLASE"/>
    <property type="match status" value="1"/>
</dbReference>
<evidence type="ECO:0000256" key="2">
    <source>
        <dbReference type="ARBA" id="ARBA00022801"/>
    </source>
</evidence>